<name>A0A1B0YC45_9CAUD</name>
<dbReference type="Pfam" id="PF04851">
    <property type="entry name" value="ResIII"/>
    <property type="match status" value="1"/>
</dbReference>
<feature type="domain" description="Helicase ATP-binding" evidence="1">
    <location>
        <begin position="16"/>
        <end position="151"/>
    </location>
</feature>
<dbReference type="PANTHER" id="PTHR47396">
    <property type="entry name" value="TYPE I RESTRICTION ENZYME ECOKI R PROTEIN"/>
    <property type="match status" value="1"/>
</dbReference>
<dbReference type="SUPFAM" id="SSF52540">
    <property type="entry name" value="P-loop containing nucleoside triphosphate hydrolases"/>
    <property type="match status" value="1"/>
</dbReference>
<dbReference type="GO" id="GO:0016787">
    <property type="term" value="F:hydrolase activity"/>
    <property type="evidence" value="ECO:0007669"/>
    <property type="project" value="InterPro"/>
</dbReference>
<dbReference type="GO" id="GO:0004386">
    <property type="term" value="F:helicase activity"/>
    <property type="evidence" value="ECO:0007669"/>
    <property type="project" value="UniProtKB-KW"/>
</dbReference>
<keyword evidence="3" id="KW-0378">Hydrolase</keyword>
<dbReference type="RefSeq" id="YP_009282381.1">
    <property type="nucleotide sequence ID" value="NC_031036.1"/>
</dbReference>
<dbReference type="SMART" id="SM00490">
    <property type="entry name" value="HELICc"/>
    <property type="match status" value="1"/>
</dbReference>
<dbReference type="KEGG" id="vg:29064194"/>
<protein>
    <submittedName>
        <fullName evidence="3">Helicase</fullName>
    </submittedName>
</protein>
<dbReference type="Proteomes" id="UP000207642">
    <property type="component" value="Segment"/>
</dbReference>
<proteinExistence type="predicted"/>
<organism evidence="3 4">
    <name type="scientific">Lactobacillus phage PLE2</name>
    <dbReference type="NCBI Taxonomy" id="1815511"/>
    <lineage>
        <taxon>Viruses</taxon>
        <taxon>Duplodnaviria</taxon>
        <taxon>Heunggongvirae</taxon>
        <taxon>Uroviricota</taxon>
        <taxon>Caudoviricetes</taxon>
        <taxon>Pleeduovirus</taxon>
        <taxon>Pleeduovirus PLE2</taxon>
    </lineage>
</organism>
<dbReference type="Gene3D" id="3.40.50.300">
    <property type="entry name" value="P-loop containing nucleotide triphosphate hydrolases"/>
    <property type="match status" value="2"/>
</dbReference>
<dbReference type="InterPro" id="IPR014001">
    <property type="entry name" value="Helicase_ATP-bd"/>
</dbReference>
<dbReference type="GO" id="GO:0005524">
    <property type="term" value="F:ATP binding"/>
    <property type="evidence" value="ECO:0007669"/>
    <property type="project" value="InterPro"/>
</dbReference>
<dbReference type="Pfam" id="PF00271">
    <property type="entry name" value="Helicase_C"/>
    <property type="match status" value="1"/>
</dbReference>
<gene>
    <name evidence="3" type="ORF">PLE2_40</name>
</gene>
<dbReference type="PANTHER" id="PTHR47396:SF1">
    <property type="entry name" value="ATP-DEPENDENT HELICASE IRC3-RELATED"/>
    <property type="match status" value="1"/>
</dbReference>
<dbReference type="InterPro" id="IPR050742">
    <property type="entry name" value="Helicase_Restrict-Modif_Enz"/>
</dbReference>
<dbReference type="PROSITE" id="PS51192">
    <property type="entry name" value="HELICASE_ATP_BIND_1"/>
    <property type="match status" value="1"/>
</dbReference>
<keyword evidence="3" id="KW-0547">Nucleotide-binding</keyword>
<dbReference type="OrthoDB" id="1659at10239"/>
<evidence type="ECO:0000313" key="3">
    <source>
        <dbReference type="EMBL" id="ANJ65499.1"/>
    </source>
</evidence>
<dbReference type="SMART" id="SM00487">
    <property type="entry name" value="DEXDc"/>
    <property type="match status" value="1"/>
</dbReference>
<dbReference type="GO" id="GO:0003677">
    <property type="term" value="F:DNA binding"/>
    <property type="evidence" value="ECO:0007669"/>
    <property type="project" value="InterPro"/>
</dbReference>
<reference evidence="3 4" key="1">
    <citation type="submission" date="2016-02" db="EMBL/GenBank/DDBJ databases">
        <authorList>
            <person name="Wen L."/>
            <person name="He K."/>
            <person name="Yang H."/>
        </authorList>
    </citation>
    <scope>NUCLEOTIDE SEQUENCE [LARGE SCALE GENOMIC DNA]</scope>
</reference>
<sequence length="455" mass="51472">MTLRDYQQNTIDRIIRSMKSGHQSIIVQQPPRTGKTVIMAEIAKRTTDNGNHIMFMVHRKEIVDQVKRTFSRWGVNMNLATIGMVQTITRRLDKLEPPAVLFIDEAHHALAKSYMRIIERYPDAYKFLFTATPWRMNGDGFEAVADDLIQGQSVQWFIEHKYLAPVDYYAPADIDISKLKTKRTGEFDDASVEEALKPKIYGDAVKSYKKLASGKQAIAYTYNVASAKRLAQEFLVNGIRAESVDGTTPAEERDRIVAAYREGKIDVLTNAELFTEGIDLPNVDVVIMLRPTQSLSLYLQFAMRSMNPRPGKTAVIIDHVANVNRFGLPTDNRQWHLAGREDVETGTHRDPIKPVTVCPACFATFYRTGSTCPFCGATLAQENQLEVVEDAHLIKLETKRRLAVVHELMDNNVSMNVANKRPDQLKSMKELQAYAKLAGYKPGWAYIQGKNRGFI</sequence>
<dbReference type="InterPro" id="IPR027417">
    <property type="entry name" value="P-loop_NTPase"/>
</dbReference>
<evidence type="ECO:0000259" key="1">
    <source>
        <dbReference type="PROSITE" id="PS51192"/>
    </source>
</evidence>
<dbReference type="InterPro" id="IPR006935">
    <property type="entry name" value="Helicase/UvrB_N"/>
</dbReference>
<keyword evidence="4" id="KW-1185">Reference proteome</keyword>
<dbReference type="PROSITE" id="PS51194">
    <property type="entry name" value="HELICASE_CTER"/>
    <property type="match status" value="1"/>
</dbReference>
<keyword evidence="3" id="KW-0067">ATP-binding</keyword>
<accession>A0A1B0YC45</accession>
<evidence type="ECO:0000313" key="4">
    <source>
        <dbReference type="Proteomes" id="UP000207642"/>
    </source>
</evidence>
<dbReference type="EMBL" id="KU848187">
    <property type="protein sequence ID" value="ANJ65499.1"/>
    <property type="molecule type" value="Genomic_DNA"/>
</dbReference>
<evidence type="ECO:0000259" key="2">
    <source>
        <dbReference type="PROSITE" id="PS51194"/>
    </source>
</evidence>
<keyword evidence="3" id="KW-0347">Helicase</keyword>
<feature type="domain" description="Helicase C-terminal" evidence="2">
    <location>
        <begin position="203"/>
        <end position="363"/>
    </location>
</feature>
<dbReference type="InterPro" id="IPR001650">
    <property type="entry name" value="Helicase_C-like"/>
</dbReference>
<dbReference type="GeneID" id="29064194"/>